<evidence type="ECO:0000256" key="1">
    <source>
        <dbReference type="SAM" id="Phobius"/>
    </source>
</evidence>
<evidence type="ECO:0000313" key="3">
    <source>
        <dbReference type="Proteomes" id="UP001225644"/>
    </source>
</evidence>
<dbReference type="Proteomes" id="UP001225644">
    <property type="component" value="Unassembled WGS sequence"/>
</dbReference>
<gene>
    <name evidence="2" type="ORF">J2Z49_001561</name>
</gene>
<sequence length="348" mass="38867">MYHALYRDRHRWLWHKLYGLLVVTGIIFSLLTLAVGTGVLFLRWGGQVLLNRDPRLFLEAAMPHHAAGEQDEGEFAGSLFSLWPSLVDSFALPGRDPRALLRSQLPLLAYVPVKQEVEVNPVEPASEEHAGMARKTSGEYLVAIYHTHTGETYALTDGVARLEGKEGGVVKVGEIIRQELESKYGIPTLHIKKIHDRQYNLSYMESEKTVREVLQEEPQLKVLLDIHRDAGKPRRDCLVKVKGIEAAPILFVVGSDARAPFPTWRQNEQFARQLAAALDKKYPGLCQGVRIKEGRYNQFLHPRALLVEIGSANNTTGEAVAAARLFAEVLGEEVQKLLEAEPAQPGTE</sequence>
<comment type="caution">
    <text evidence="2">The sequence shown here is derived from an EMBL/GenBank/DDBJ whole genome shotgun (WGS) entry which is preliminary data.</text>
</comment>
<dbReference type="EMBL" id="JAUSUX010000010">
    <property type="protein sequence ID" value="MDQ0286447.1"/>
    <property type="molecule type" value="Genomic_DNA"/>
</dbReference>
<keyword evidence="1" id="KW-0472">Membrane</keyword>
<keyword evidence="1" id="KW-1133">Transmembrane helix</keyword>
<name>A0ABU0B2E9_9FIRM</name>
<dbReference type="RefSeq" id="WP_307401608.1">
    <property type="nucleotide sequence ID" value="NZ_JAUSUX010000010.1"/>
</dbReference>
<protein>
    <submittedName>
        <fullName evidence="2">Stage II sporulation protein P</fullName>
    </submittedName>
</protein>
<proteinExistence type="predicted"/>
<feature type="transmembrane region" description="Helical" evidence="1">
    <location>
        <begin position="20"/>
        <end position="42"/>
    </location>
</feature>
<accession>A0ABU0B2E9</accession>
<dbReference type="NCBIfam" id="TIGR02867">
    <property type="entry name" value="spore_II_P"/>
    <property type="match status" value="1"/>
</dbReference>
<dbReference type="InterPro" id="IPR010897">
    <property type="entry name" value="Spore_II_P"/>
</dbReference>
<reference evidence="2 3" key="1">
    <citation type="submission" date="2023-07" db="EMBL/GenBank/DDBJ databases">
        <title>Genomic Encyclopedia of Type Strains, Phase IV (KMG-IV): sequencing the most valuable type-strain genomes for metagenomic binning, comparative biology and taxonomic classification.</title>
        <authorList>
            <person name="Goeker M."/>
        </authorList>
    </citation>
    <scope>NUCLEOTIDE SEQUENCE [LARGE SCALE GENOMIC DNA]</scope>
    <source>
        <strain evidence="2 3">DSM 12396</strain>
    </source>
</reference>
<keyword evidence="1" id="KW-0812">Transmembrane</keyword>
<evidence type="ECO:0000313" key="2">
    <source>
        <dbReference type="EMBL" id="MDQ0286447.1"/>
    </source>
</evidence>
<keyword evidence="3" id="KW-1185">Reference proteome</keyword>
<dbReference type="Pfam" id="PF07454">
    <property type="entry name" value="SpoIIP"/>
    <property type="match status" value="1"/>
</dbReference>
<organism evidence="2 3">
    <name type="scientific">Desulfofundulus luciae</name>
    <dbReference type="NCBI Taxonomy" id="74702"/>
    <lineage>
        <taxon>Bacteria</taxon>
        <taxon>Bacillati</taxon>
        <taxon>Bacillota</taxon>
        <taxon>Clostridia</taxon>
        <taxon>Eubacteriales</taxon>
        <taxon>Peptococcaceae</taxon>
        <taxon>Desulfofundulus</taxon>
    </lineage>
</organism>